<evidence type="ECO:0000313" key="4">
    <source>
        <dbReference type="Proteomes" id="UP000315017"/>
    </source>
</evidence>
<gene>
    <name evidence="3" type="ORF">ETAA8_43040</name>
</gene>
<feature type="transmembrane region" description="Helical" evidence="1">
    <location>
        <begin position="42"/>
        <end position="61"/>
    </location>
</feature>
<dbReference type="RefSeq" id="WP_145092675.1">
    <property type="nucleotide sequence ID" value="NZ_CP036274.1"/>
</dbReference>
<organism evidence="3 4">
    <name type="scientific">Anatilimnocola aggregata</name>
    <dbReference type="NCBI Taxonomy" id="2528021"/>
    <lineage>
        <taxon>Bacteria</taxon>
        <taxon>Pseudomonadati</taxon>
        <taxon>Planctomycetota</taxon>
        <taxon>Planctomycetia</taxon>
        <taxon>Pirellulales</taxon>
        <taxon>Pirellulaceae</taxon>
        <taxon>Anatilimnocola</taxon>
    </lineage>
</organism>
<dbReference type="Pfam" id="PF01882">
    <property type="entry name" value="DUF58"/>
    <property type="match status" value="1"/>
</dbReference>
<proteinExistence type="predicted"/>
<evidence type="ECO:0000256" key="1">
    <source>
        <dbReference type="SAM" id="Phobius"/>
    </source>
</evidence>
<sequence>MDRLNQLLTQNADFLNQYAVLIVALAVAPLALLGFSRKIYPHVTQIALFSIPVILTLTLLIDKRLLALVLIIDLLIPLIALVDLFTIPRQKQLKVERQALKIASLQKPHRVTLQISNIGSRPFTAWVRDDIPQEFTADPKEFVLKLGAQSRTTVHYELTASRRGAYAMHCVHVRVRSWLGLWKRFYQYDAPSAIHVYPDMKQLAEFAILARTNRLSLMGVRRTRKVGTENDFERLRDYTLDDNYKFIDWRASARRNKLTVKDFQTSQSQRLIFLVDCGRLMTNQAAGISLLDHALNAVLMLSYVALRQGDSVGMICFADKVLSFVPPRGGMNQMNQLLHSSFDRFPELVESRYDDAFLYLHTHCKKRSLVVLITNVIDEVNSHQIQSYLGNVVGQHLPLGVLLRDHHLFDAADRDPRSEEELFRGAAAAEILSWRHQVLRDLEHTGVLSLDVFPEDMTAPLVNQYLNIKARHLL</sequence>
<evidence type="ECO:0000259" key="2">
    <source>
        <dbReference type="Pfam" id="PF01882"/>
    </source>
</evidence>
<keyword evidence="1" id="KW-0472">Membrane</keyword>
<dbReference type="EMBL" id="CP036274">
    <property type="protein sequence ID" value="QDU29197.1"/>
    <property type="molecule type" value="Genomic_DNA"/>
</dbReference>
<dbReference type="AlphaFoldDB" id="A0A517YG35"/>
<dbReference type="PANTHER" id="PTHR33608:SF3">
    <property type="entry name" value="SLR2013 PROTEIN"/>
    <property type="match status" value="1"/>
</dbReference>
<keyword evidence="1" id="KW-1133">Transmembrane helix</keyword>
<protein>
    <recommendedName>
        <fullName evidence="2">DUF58 domain-containing protein</fullName>
    </recommendedName>
</protein>
<keyword evidence="4" id="KW-1185">Reference proteome</keyword>
<feature type="domain" description="DUF58" evidence="2">
    <location>
        <begin position="235"/>
        <end position="405"/>
    </location>
</feature>
<keyword evidence="1" id="KW-0812">Transmembrane</keyword>
<reference evidence="3 4" key="1">
    <citation type="submission" date="2019-02" db="EMBL/GenBank/DDBJ databases">
        <title>Deep-cultivation of Planctomycetes and their phenomic and genomic characterization uncovers novel biology.</title>
        <authorList>
            <person name="Wiegand S."/>
            <person name="Jogler M."/>
            <person name="Boedeker C."/>
            <person name="Pinto D."/>
            <person name="Vollmers J."/>
            <person name="Rivas-Marin E."/>
            <person name="Kohn T."/>
            <person name="Peeters S.H."/>
            <person name="Heuer A."/>
            <person name="Rast P."/>
            <person name="Oberbeckmann S."/>
            <person name="Bunk B."/>
            <person name="Jeske O."/>
            <person name="Meyerdierks A."/>
            <person name="Storesund J.E."/>
            <person name="Kallscheuer N."/>
            <person name="Luecker S."/>
            <person name="Lage O.M."/>
            <person name="Pohl T."/>
            <person name="Merkel B.J."/>
            <person name="Hornburger P."/>
            <person name="Mueller R.-W."/>
            <person name="Bruemmer F."/>
            <person name="Labrenz M."/>
            <person name="Spormann A.M."/>
            <person name="Op den Camp H."/>
            <person name="Overmann J."/>
            <person name="Amann R."/>
            <person name="Jetten M.S.M."/>
            <person name="Mascher T."/>
            <person name="Medema M.H."/>
            <person name="Devos D.P."/>
            <person name="Kaster A.-K."/>
            <person name="Ovreas L."/>
            <person name="Rohde M."/>
            <person name="Galperin M.Y."/>
            <person name="Jogler C."/>
        </authorList>
    </citation>
    <scope>NUCLEOTIDE SEQUENCE [LARGE SCALE GENOMIC DNA]</scope>
    <source>
        <strain evidence="3 4">ETA_A8</strain>
    </source>
</reference>
<dbReference type="InterPro" id="IPR002881">
    <property type="entry name" value="DUF58"/>
</dbReference>
<dbReference type="PANTHER" id="PTHR33608">
    <property type="entry name" value="BLL2464 PROTEIN"/>
    <property type="match status" value="1"/>
</dbReference>
<feature type="transmembrane region" description="Helical" evidence="1">
    <location>
        <begin position="15"/>
        <end position="35"/>
    </location>
</feature>
<dbReference type="KEGG" id="aagg:ETAA8_43040"/>
<dbReference type="Proteomes" id="UP000315017">
    <property type="component" value="Chromosome"/>
</dbReference>
<dbReference type="OrthoDB" id="9778037at2"/>
<name>A0A517YG35_9BACT</name>
<feature type="transmembrane region" description="Helical" evidence="1">
    <location>
        <begin position="67"/>
        <end position="87"/>
    </location>
</feature>
<accession>A0A517YG35</accession>
<evidence type="ECO:0000313" key="3">
    <source>
        <dbReference type="EMBL" id="QDU29197.1"/>
    </source>
</evidence>